<protein>
    <submittedName>
        <fullName evidence="3">Metallophosphoesterase family protein</fullName>
    </submittedName>
</protein>
<name>A0A839HIE8_9GAMM</name>
<evidence type="ECO:0000313" key="3">
    <source>
        <dbReference type="EMBL" id="MBB1125862.1"/>
    </source>
</evidence>
<organism evidence="3 4">
    <name type="scientific">Thiospirillum jenense</name>
    <dbReference type="NCBI Taxonomy" id="1653858"/>
    <lineage>
        <taxon>Bacteria</taxon>
        <taxon>Pseudomonadati</taxon>
        <taxon>Pseudomonadota</taxon>
        <taxon>Gammaproteobacteria</taxon>
        <taxon>Chromatiales</taxon>
        <taxon>Chromatiaceae</taxon>
        <taxon>Thiospirillum</taxon>
    </lineage>
</organism>
<dbReference type="InterPro" id="IPR029052">
    <property type="entry name" value="Metallo-depent_PP-like"/>
</dbReference>
<keyword evidence="4" id="KW-1185">Reference proteome</keyword>
<dbReference type="GO" id="GO:0016791">
    <property type="term" value="F:phosphatase activity"/>
    <property type="evidence" value="ECO:0007669"/>
    <property type="project" value="TreeGrafter"/>
</dbReference>
<dbReference type="Gene3D" id="3.60.21.10">
    <property type="match status" value="1"/>
</dbReference>
<dbReference type="PANTHER" id="PTHR42850">
    <property type="entry name" value="METALLOPHOSPHOESTERASE"/>
    <property type="match status" value="1"/>
</dbReference>
<evidence type="ECO:0000259" key="2">
    <source>
        <dbReference type="Pfam" id="PF12850"/>
    </source>
</evidence>
<dbReference type="Proteomes" id="UP000548632">
    <property type="component" value="Unassembled WGS sequence"/>
</dbReference>
<sequence>MKVVVFSDVQGNLAAMEAALEVIDNWQPDVVAMAGDLINRGPESAQCLALFNTQRQRHGWLPVNGNHETWVLRCGREAPISAIEHDMRRIADWTWQQVAAQYTALCNWPDHLCFDAPQPEHWVHITHGTLASNRDGISAVTTDESLIGKLPENIALFITGHTHKVHQRHTQGMDVVNVGSVGSPFDRDVRGSLGQFSFYGGRWHTEIVRFDYDRARTERAFYESGFLECGGPLAHLIFLEWQRADLLMGGWRRRYEPAVLAGEIDLDTSVKTYLADVL</sequence>
<accession>A0A839HIE8</accession>
<dbReference type="AlphaFoldDB" id="A0A839HIE8"/>
<dbReference type="GO" id="GO:0005737">
    <property type="term" value="C:cytoplasm"/>
    <property type="evidence" value="ECO:0007669"/>
    <property type="project" value="TreeGrafter"/>
</dbReference>
<dbReference type="InterPro" id="IPR050126">
    <property type="entry name" value="Ap4A_hydrolase"/>
</dbReference>
<comment type="similarity">
    <text evidence="1">Belongs to the metallophosphoesterase superfamily. YfcE family.</text>
</comment>
<gene>
    <name evidence="3" type="ORF">HUK38_06395</name>
</gene>
<dbReference type="InterPro" id="IPR011152">
    <property type="entry name" value="Pesterase_MJ0912"/>
</dbReference>
<comment type="caution">
    <text evidence="3">The sequence shown here is derived from an EMBL/GenBank/DDBJ whole genome shotgun (WGS) entry which is preliminary data.</text>
</comment>
<reference evidence="3 4" key="1">
    <citation type="journal article" date="2020" name="Arch. Microbiol.">
        <title>The genome sequence of the giant phototrophic gammaproteobacterium Thiospirillum jenense gives insight into its physiological properties and phylogenetic relationships.</title>
        <authorList>
            <person name="Imhoff J.F."/>
            <person name="Meyer T.E."/>
            <person name="Kyndt J.A."/>
        </authorList>
    </citation>
    <scope>NUCLEOTIDE SEQUENCE [LARGE SCALE GENOMIC DNA]</scope>
    <source>
        <strain evidence="3 4">DSM 216</strain>
    </source>
</reference>
<dbReference type="PIRSF" id="PIRSF000883">
    <property type="entry name" value="Pesterase_MJ0912"/>
    <property type="match status" value="1"/>
</dbReference>
<feature type="domain" description="Calcineurin-like phosphoesterase" evidence="2">
    <location>
        <begin position="1"/>
        <end position="188"/>
    </location>
</feature>
<dbReference type="RefSeq" id="WP_182583496.1">
    <property type="nucleotide sequence ID" value="NZ_JABVCQ010000011.1"/>
</dbReference>
<dbReference type="CDD" id="cd00838">
    <property type="entry name" value="MPP_superfamily"/>
    <property type="match status" value="1"/>
</dbReference>
<evidence type="ECO:0000313" key="4">
    <source>
        <dbReference type="Proteomes" id="UP000548632"/>
    </source>
</evidence>
<dbReference type="EMBL" id="JABVCQ010000011">
    <property type="protein sequence ID" value="MBB1125862.1"/>
    <property type="molecule type" value="Genomic_DNA"/>
</dbReference>
<proteinExistence type="inferred from homology"/>
<evidence type="ECO:0000256" key="1">
    <source>
        <dbReference type="ARBA" id="ARBA00008950"/>
    </source>
</evidence>
<dbReference type="Pfam" id="PF12850">
    <property type="entry name" value="Metallophos_2"/>
    <property type="match status" value="1"/>
</dbReference>
<dbReference type="InterPro" id="IPR024654">
    <property type="entry name" value="Calcineurin-like_PHP_lpxH"/>
</dbReference>
<dbReference type="PANTHER" id="PTHR42850:SF2">
    <property type="entry name" value="BLL5683 PROTEIN"/>
    <property type="match status" value="1"/>
</dbReference>
<dbReference type="SUPFAM" id="SSF56300">
    <property type="entry name" value="Metallo-dependent phosphatases"/>
    <property type="match status" value="1"/>
</dbReference>